<feature type="domain" description="CENP-V/GFA" evidence="6">
    <location>
        <begin position="7"/>
        <end position="104"/>
    </location>
</feature>
<dbReference type="PANTHER" id="PTHR33337:SF40">
    <property type="entry name" value="CENP-V_GFA DOMAIN-CONTAINING PROTEIN-RELATED"/>
    <property type="match status" value="1"/>
</dbReference>
<evidence type="ECO:0000256" key="4">
    <source>
        <dbReference type="ARBA" id="ARBA00023239"/>
    </source>
</evidence>
<dbReference type="SUPFAM" id="SSF51316">
    <property type="entry name" value="Mss4-like"/>
    <property type="match status" value="1"/>
</dbReference>
<sequence>MSNDIVRSGSCLCGGVQFRVTGEPLRVGLCHCKDCRKTSGSAYQAFAIWPRNAFECEGITSTYGGRSFCPTCGSRLPTVGEDEVEVMIGSLDIAPTEGLEPSYELWIGRREHWLHPLPEARQFEHDRTAGDSATDAGEPENGAGAATEIGLGPDARQGLSPS</sequence>
<keyword evidence="2" id="KW-0479">Metal-binding</keyword>
<evidence type="ECO:0000259" key="6">
    <source>
        <dbReference type="PROSITE" id="PS51891"/>
    </source>
</evidence>
<keyword evidence="4" id="KW-0456">Lyase</keyword>
<dbReference type="PANTHER" id="PTHR33337">
    <property type="entry name" value="GFA DOMAIN-CONTAINING PROTEIN"/>
    <property type="match status" value="1"/>
</dbReference>
<proteinExistence type="inferred from homology"/>
<accession>A0ABU4Y7G7</accession>
<dbReference type="Pfam" id="PF04828">
    <property type="entry name" value="GFA"/>
    <property type="match status" value="1"/>
</dbReference>
<dbReference type="InterPro" id="IPR006913">
    <property type="entry name" value="CENP-V/GFA"/>
</dbReference>
<comment type="similarity">
    <text evidence="1">Belongs to the Gfa family.</text>
</comment>
<evidence type="ECO:0000256" key="1">
    <source>
        <dbReference type="ARBA" id="ARBA00005495"/>
    </source>
</evidence>
<feature type="region of interest" description="Disordered" evidence="5">
    <location>
        <begin position="123"/>
        <end position="162"/>
    </location>
</feature>
<keyword evidence="3" id="KW-0862">Zinc</keyword>
<dbReference type="InterPro" id="IPR011057">
    <property type="entry name" value="Mss4-like_sf"/>
</dbReference>
<evidence type="ECO:0000256" key="5">
    <source>
        <dbReference type="SAM" id="MobiDB-lite"/>
    </source>
</evidence>
<comment type="caution">
    <text evidence="7">The sequence shown here is derived from an EMBL/GenBank/DDBJ whole genome shotgun (WGS) entry which is preliminary data.</text>
</comment>
<protein>
    <submittedName>
        <fullName evidence="7">GFA family protein</fullName>
    </submittedName>
</protein>
<evidence type="ECO:0000313" key="8">
    <source>
        <dbReference type="Proteomes" id="UP001287059"/>
    </source>
</evidence>
<dbReference type="Proteomes" id="UP001287059">
    <property type="component" value="Unassembled WGS sequence"/>
</dbReference>
<gene>
    <name evidence="7" type="ORF">RFN28_30085</name>
</gene>
<dbReference type="EMBL" id="JAVIIW010000055">
    <property type="protein sequence ID" value="MDX8482676.1"/>
    <property type="molecule type" value="Genomic_DNA"/>
</dbReference>
<reference evidence="7 8" key="1">
    <citation type="submission" date="2023-08" db="EMBL/GenBank/DDBJ databases">
        <title>Implementing the SeqCode for naming new Mesorhizobium species isolated from Vachellia karroo root nodules.</title>
        <authorList>
            <person name="Van Lill M."/>
        </authorList>
    </citation>
    <scope>NUCLEOTIDE SEQUENCE [LARGE SCALE GENOMIC DNA]</scope>
    <source>
        <strain evidence="7 8">VK24D</strain>
    </source>
</reference>
<evidence type="ECO:0000256" key="2">
    <source>
        <dbReference type="ARBA" id="ARBA00022723"/>
    </source>
</evidence>
<evidence type="ECO:0000256" key="3">
    <source>
        <dbReference type="ARBA" id="ARBA00022833"/>
    </source>
</evidence>
<dbReference type="Gene3D" id="3.90.1590.10">
    <property type="entry name" value="glutathione-dependent formaldehyde- activating enzyme (gfa)"/>
    <property type="match status" value="1"/>
</dbReference>
<keyword evidence="8" id="KW-1185">Reference proteome</keyword>
<dbReference type="RefSeq" id="WP_320290767.1">
    <property type="nucleotide sequence ID" value="NZ_JAVIIW010000055.1"/>
</dbReference>
<organism evidence="7 8">
    <name type="scientific">Mesorhizobium album</name>
    <dbReference type="NCBI Taxonomy" id="3072314"/>
    <lineage>
        <taxon>Bacteria</taxon>
        <taxon>Pseudomonadati</taxon>
        <taxon>Pseudomonadota</taxon>
        <taxon>Alphaproteobacteria</taxon>
        <taxon>Hyphomicrobiales</taxon>
        <taxon>Phyllobacteriaceae</taxon>
        <taxon>Mesorhizobium</taxon>
    </lineage>
</organism>
<dbReference type="PROSITE" id="PS51891">
    <property type="entry name" value="CENP_V_GFA"/>
    <property type="match status" value="1"/>
</dbReference>
<evidence type="ECO:0000313" key="7">
    <source>
        <dbReference type="EMBL" id="MDX8482676.1"/>
    </source>
</evidence>
<name>A0ABU4Y7G7_9HYPH</name>